<sequence>MKVLVISDNPQLNSGYGKIVAGFARHMKAQGHEILLMAATPPGSRIPFQSVDWEGCKLWHVPGYGNQEHVRYFLDNEKPDAILANADPRFFDYLFKMDNEIRKQCPLVFYHLWDDLPFPDYNMSVYNSCDHIIAGSKFTYDLLTNHPDINSDAVDYVPIGFDPSVYYPMTSQEKTEFRTEFNKLTGDVYSSARFIVGAVGRHAERKQLLSIMEVFAKWQEDKDDVLLFIHSPGADAGRSLEYALKMRYNNHKIVFSNAQPTQQTDALINKFYNLMDVIVNRSTAEGFGMPIAEAMFAETPAIAIDCPGPAGLITPETGWLLPADVTPLHSDQITPYIQLRYVTDEKFIKALDDAYYNKKTLKEKASKCRARMLKEFSLKQMQQGFE</sequence>
<comment type="caution">
    <text evidence="1">The sequence shown here is derived from an EMBL/GenBank/DDBJ whole genome shotgun (WGS) entry which is preliminary data.</text>
</comment>
<dbReference type="Pfam" id="PF13692">
    <property type="entry name" value="Glyco_trans_1_4"/>
    <property type="match status" value="1"/>
</dbReference>
<reference evidence="1" key="1">
    <citation type="journal article" date="2015" name="Nature">
        <title>Complex archaea that bridge the gap between prokaryotes and eukaryotes.</title>
        <authorList>
            <person name="Spang A."/>
            <person name="Saw J.H."/>
            <person name="Jorgensen S.L."/>
            <person name="Zaremba-Niedzwiedzka K."/>
            <person name="Martijn J."/>
            <person name="Lind A.E."/>
            <person name="van Eijk R."/>
            <person name="Schleper C."/>
            <person name="Guy L."/>
            <person name="Ettema T.J."/>
        </authorList>
    </citation>
    <scope>NUCLEOTIDE SEQUENCE</scope>
</reference>
<dbReference type="AlphaFoldDB" id="A0A0F9FT53"/>
<evidence type="ECO:0000313" key="1">
    <source>
        <dbReference type="EMBL" id="KKL60540.1"/>
    </source>
</evidence>
<name>A0A0F9FT53_9ZZZZ</name>
<dbReference type="SUPFAM" id="SSF53756">
    <property type="entry name" value="UDP-Glycosyltransferase/glycogen phosphorylase"/>
    <property type="match status" value="1"/>
</dbReference>
<feature type="non-terminal residue" evidence="1">
    <location>
        <position position="386"/>
    </location>
</feature>
<proteinExistence type="predicted"/>
<dbReference type="PANTHER" id="PTHR12526">
    <property type="entry name" value="GLYCOSYLTRANSFERASE"/>
    <property type="match status" value="1"/>
</dbReference>
<accession>A0A0F9FT53</accession>
<gene>
    <name evidence="1" type="ORF">LCGC14_2204320</name>
</gene>
<organism evidence="1">
    <name type="scientific">marine sediment metagenome</name>
    <dbReference type="NCBI Taxonomy" id="412755"/>
    <lineage>
        <taxon>unclassified sequences</taxon>
        <taxon>metagenomes</taxon>
        <taxon>ecological metagenomes</taxon>
    </lineage>
</organism>
<dbReference type="EMBL" id="LAZR01029115">
    <property type="protein sequence ID" value="KKL60540.1"/>
    <property type="molecule type" value="Genomic_DNA"/>
</dbReference>
<protein>
    <submittedName>
        <fullName evidence="1">Uncharacterized protein</fullName>
    </submittedName>
</protein>
<dbReference type="CDD" id="cd03801">
    <property type="entry name" value="GT4_PimA-like"/>
    <property type="match status" value="1"/>
</dbReference>
<dbReference type="Gene3D" id="3.40.50.2000">
    <property type="entry name" value="Glycogen Phosphorylase B"/>
    <property type="match status" value="2"/>
</dbReference>